<dbReference type="Pfam" id="PF02036">
    <property type="entry name" value="SCP2"/>
    <property type="match status" value="1"/>
</dbReference>
<evidence type="ECO:0000259" key="1">
    <source>
        <dbReference type="Pfam" id="PF02036"/>
    </source>
</evidence>
<protein>
    <submittedName>
        <fullName evidence="3">Maleylpyruvate isomerase family mycothiol-dependent enzyme</fullName>
    </submittedName>
</protein>
<feature type="domain" description="SCP2" evidence="1">
    <location>
        <begin position="184"/>
        <end position="253"/>
    </location>
</feature>
<proteinExistence type="predicted"/>
<evidence type="ECO:0000313" key="3">
    <source>
        <dbReference type="EMBL" id="MFC5889200.1"/>
    </source>
</evidence>
<dbReference type="Gene3D" id="1.20.120.450">
    <property type="entry name" value="dinb family like domain"/>
    <property type="match status" value="1"/>
</dbReference>
<dbReference type="EMBL" id="JBHSOD010000053">
    <property type="protein sequence ID" value="MFC5889200.1"/>
    <property type="molecule type" value="Genomic_DNA"/>
</dbReference>
<gene>
    <name evidence="3" type="ORF">ACFP0N_29945</name>
</gene>
<dbReference type="InterPro" id="IPR003033">
    <property type="entry name" value="SCP2_sterol-bd_dom"/>
</dbReference>
<dbReference type="InterPro" id="IPR024344">
    <property type="entry name" value="MDMPI_metal-binding"/>
</dbReference>
<reference evidence="4" key="1">
    <citation type="journal article" date="2019" name="Int. J. Syst. Evol. Microbiol.">
        <title>The Global Catalogue of Microorganisms (GCM) 10K type strain sequencing project: providing services to taxonomists for standard genome sequencing and annotation.</title>
        <authorList>
            <consortium name="The Broad Institute Genomics Platform"/>
            <consortium name="The Broad Institute Genome Sequencing Center for Infectious Disease"/>
            <person name="Wu L."/>
            <person name="Ma J."/>
        </authorList>
    </citation>
    <scope>NUCLEOTIDE SEQUENCE [LARGE SCALE GENOMIC DNA]</scope>
    <source>
        <strain evidence="4">CGMCC 4.1469</strain>
    </source>
</reference>
<dbReference type="Gene3D" id="3.30.1050.10">
    <property type="entry name" value="SCP2 sterol-binding domain"/>
    <property type="match status" value="1"/>
</dbReference>
<dbReference type="Pfam" id="PF11716">
    <property type="entry name" value="MDMPI_N"/>
    <property type="match status" value="1"/>
</dbReference>
<evidence type="ECO:0000313" key="4">
    <source>
        <dbReference type="Proteomes" id="UP001596067"/>
    </source>
</evidence>
<accession>A0ABW1F503</accession>
<sequence>MTLPLPQHGRPGAARTALFEAVTAVGDEAVALLAGCRGDTPIPGAEWTVAEAAAHLAMANELMADLATGEERPYGDGTPASLAAANAASLAARPQRDPAVLAEEIARQARRFTTAAGPRAGTEPVHTPLGPMDLDTLGAYLLTHMLGHLYDIAVALRRPHPIDRHRVELTMPFLRTAMPRVTDPRAAAGHNACYRLRVRGLDGFAVTFTDGTAVVSTEPPRRPDCTILTEPVAFLLIALGRYTAVDALTRGKVLAWGRRPWLAPTFPGLFTAP</sequence>
<comment type="caution">
    <text evidence="3">The sequence shown here is derived from an EMBL/GenBank/DDBJ whole genome shotgun (WGS) entry which is preliminary data.</text>
</comment>
<dbReference type="RefSeq" id="WP_345328112.1">
    <property type="nucleotide sequence ID" value="NZ_BAAAVH010000016.1"/>
</dbReference>
<keyword evidence="3" id="KW-0413">Isomerase</keyword>
<dbReference type="NCBIfam" id="TIGR03083">
    <property type="entry name" value="maleylpyruvate isomerase family mycothiol-dependent enzyme"/>
    <property type="match status" value="1"/>
</dbReference>
<organism evidence="3 4">
    <name type="scientific">Kitasatospora aburaviensis</name>
    <dbReference type="NCBI Taxonomy" id="67265"/>
    <lineage>
        <taxon>Bacteria</taxon>
        <taxon>Bacillati</taxon>
        <taxon>Actinomycetota</taxon>
        <taxon>Actinomycetes</taxon>
        <taxon>Kitasatosporales</taxon>
        <taxon>Streptomycetaceae</taxon>
        <taxon>Kitasatospora</taxon>
    </lineage>
</organism>
<dbReference type="InterPro" id="IPR036527">
    <property type="entry name" value="SCP2_sterol-bd_dom_sf"/>
</dbReference>
<dbReference type="SUPFAM" id="SSF55718">
    <property type="entry name" value="SCP-like"/>
    <property type="match status" value="1"/>
</dbReference>
<dbReference type="GO" id="GO:0016853">
    <property type="term" value="F:isomerase activity"/>
    <property type="evidence" value="ECO:0007669"/>
    <property type="project" value="UniProtKB-KW"/>
</dbReference>
<feature type="domain" description="Mycothiol-dependent maleylpyruvate isomerase metal-binding" evidence="2">
    <location>
        <begin position="20"/>
        <end position="152"/>
    </location>
</feature>
<dbReference type="InterPro" id="IPR034660">
    <property type="entry name" value="DinB/YfiT-like"/>
</dbReference>
<name>A0ABW1F503_9ACTN</name>
<dbReference type="InterPro" id="IPR017517">
    <property type="entry name" value="Maleyloyr_isom"/>
</dbReference>
<evidence type="ECO:0000259" key="2">
    <source>
        <dbReference type="Pfam" id="PF11716"/>
    </source>
</evidence>
<dbReference type="SUPFAM" id="SSF109854">
    <property type="entry name" value="DinB/YfiT-like putative metalloenzymes"/>
    <property type="match status" value="1"/>
</dbReference>
<dbReference type="Proteomes" id="UP001596067">
    <property type="component" value="Unassembled WGS sequence"/>
</dbReference>
<keyword evidence="4" id="KW-1185">Reference proteome</keyword>